<evidence type="ECO:0000256" key="13">
    <source>
        <dbReference type="SAM" id="SignalP"/>
    </source>
</evidence>
<reference evidence="14" key="1">
    <citation type="submission" date="2025-08" db="UniProtKB">
        <authorList>
            <consortium name="Ensembl"/>
        </authorList>
    </citation>
    <scope>IDENTIFICATION</scope>
</reference>
<keyword evidence="9 12" id="KW-0472">Membrane</keyword>
<evidence type="ECO:0000256" key="9">
    <source>
        <dbReference type="ARBA" id="ARBA00023136"/>
    </source>
</evidence>
<organism evidence="14 15">
    <name type="scientific">Leptobrachium leishanense</name>
    <name type="common">Leishan spiny toad</name>
    <dbReference type="NCBI Taxonomy" id="445787"/>
    <lineage>
        <taxon>Eukaryota</taxon>
        <taxon>Metazoa</taxon>
        <taxon>Chordata</taxon>
        <taxon>Craniata</taxon>
        <taxon>Vertebrata</taxon>
        <taxon>Euteleostomi</taxon>
        <taxon>Amphibia</taxon>
        <taxon>Batrachia</taxon>
        <taxon>Anura</taxon>
        <taxon>Pelobatoidea</taxon>
        <taxon>Megophryidae</taxon>
        <taxon>Leptobrachium</taxon>
    </lineage>
</organism>
<name>A0A8C5PNH4_9ANUR</name>
<comment type="similarity">
    <text evidence="3 12">Belongs to the ALG6/ALG8 glucosyltransferase family.</text>
</comment>
<evidence type="ECO:0000256" key="1">
    <source>
        <dbReference type="ARBA" id="ARBA00004477"/>
    </source>
</evidence>
<feature type="transmembrane region" description="Helical" evidence="12">
    <location>
        <begin position="248"/>
        <end position="267"/>
    </location>
</feature>
<dbReference type="Proteomes" id="UP000694569">
    <property type="component" value="Unplaced"/>
</dbReference>
<keyword evidence="8 12" id="KW-1133">Transmembrane helix</keyword>
<feature type="transmembrane region" description="Helical" evidence="12">
    <location>
        <begin position="110"/>
        <end position="133"/>
    </location>
</feature>
<sequence>MESPSLAALAVLLALTVRWAVSLGPYSGAGKPPMFGDYEAQRHWQEITFNLPVHQWYFNTTANDLLYWGLDYPPLTAYHSLLCAHIAHLLEPNWVSLNTSRGHESLQHKLFMRATVLVADLLVYFPAVVLYCLLCLGEIPNKRKVSLIFCILLYPGLILIDYGHFQYNSVSLGFALWGVVALSLNRHLLGSLAFCFALNYKQMELYHSLPFFCYLLGKCFSKGITCRGQLRCKSGPGSSLHLPCPFTLLLQIGVTVVFSFALCWIPFLTGAEQILQVLRRLFPVGRGLFEDKVANVWCCLSVLLKIKNILSPETQLRLSFACTLLCVIPTCIKLAARPTIGGLKLALVNCSLSFFLYSFQVHEKSILLVALPVCLIINDFPLVSTWFLLVSTFSMLPLFLKDGLLSSYIITSLAFIVAAAALLPINGKTSEDALKLKPFCASLRRYLPWFKIPQNLIRFLITGWTALDGNSSKTQKTPINRIFSVLWIRDAQDGTSHWGTWQQSAARTGNLWASPACNLLGVSLALNSISAENPCTALPAGLHTLVAAPGGGLRFSCHDLLLRDQFLKLQKNPCP</sequence>
<evidence type="ECO:0000256" key="5">
    <source>
        <dbReference type="ARBA" id="ARBA00022679"/>
    </source>
</evidence>
<evidence type="ECO:0000256" key="6">
    <source>
        <dbReference type="ARBA" id="ARBA00022692"/>
    </source>
</evidence>
<feature type="transmembrane region" description="Helical" evidence="12">
    <location>
        <begin position="366"/>
        <end position="388"/>
    </location>
</feature>
<evidence type="ECO:0000256" key="4">
    <source>
        <dbReference type="ARBA" id="ARBA00022676"/>
    </source>
</evidence>
<evidence type="ECO:0000313" key="14">
    <source>
        <dbReference type="Ensembl" id="ENSLLEP00000025340.1"/>
    </source>
</evidence>
<protein>
    <recommendedName>
        <fullName evidence="12">Alpha-1,3-glucosyltransferase</fullName>
        <ecNumber evidence="12">2.4.1.-</ecNumber>
    </recommendedName>
</protein>
<feature type="chain" id="PRO_5034814129" description="Alpha-1,3-glucosyltransferase" evidence="13">
    <location>
        <begin position="23"/>
        <end position="575"/>
    </location>
</feature>
<comment type="catalytic activity">
    <reaction evidence="11">
        <text>an alpha-D-Man-(1-&gt;2)-alpha-D-Man-(1-&gt;2)-alpha-D-Man-(1-&gt;3)-[alpha-D-Man-(1-&gt;2)-alpha-D-Man-(1-&gt;3)-[alpha-D-Man-(1-&gt;2)-alpha-D-Man-(1-&gt;6)]-alpha-D-Man-(1-&gt;6)]-beta-D-Man-(1-&gt;4)-beta-D-GlcNAc-(1-&gt;4)-alpha-D-GlcNAc-diphospho-di-trans,poly-cis-dolichol + a di-trans,poly-cis-dolichyl beta-D-glucosyl phosphate = an alpha-D-Glc-(1-&gt;3)-alpha-D-Man-(1-&gt;2)-alpha-D-Man-(1-&gt;2)-alpha-D-Man-(1-&gt;3)-[alpha-D-Man-(1-&gt;2)-alpha-D-Man-(1-&gt;3)-[alpha-D-Man-(1-&gt;2)-alpha-D-Man-(1-&gt;6)]-alpha-D-Man-(1-&gt;6)]-beta-D-Man-(1-&gt;4)-beta-D-GlcNAc-(1-&gt;4)-alpha-D-GlcNAc-diphospho-di-trans,poly-cis-dolichol + a di-trans,poly-cis-dolichyl phosphate + H(+)</text>
        <dbReference type="Rhea" id="RHEA:30635"/>
        <dbReference type="Rhea" id="RHEA-COMP:19498"/>
        <dbReference type="Rhea" id="RHEA-COMP:19502"/>
        <dbReference type="Rhea" id="RHEA-COMP:19520"/>
        <dbReference type="Rhea" id="RHEA-COMP:19521"/>
        <dbReference type="ChEBI" id="CHEBI:15378"/>
        <dbReference type="ChEBI" id="CHEBI:57525"/>
        <dbReference type="ChEBI" id="CHEBI:57683"/>
        <dbReference type="ChEBI" id="CHEBI:132520"/>
        <dbReference type="ChEBI" id="CHEBI:132521"/>
        <dbReference type="EC" id="2.4.1.267"/>
    </reaction>
    <physiologicalReaction direction="left-to-right" evidence="11">
        <dbReference type="Rhea" id="RHEA:30636"/>
    </physiologicalReaction>
</comment>
<comment type="caution">
    <text evidence="12">Lacks conserved residue(s) required for the propagation of feature annotation.</text>
</comment>
<keyword evidence="15" id="KW-1185">Reference proteome</keyword>
<dbReference type="InterPro" id="IPR004856">
    <property type="entry name" value="Glyco_trans_ALG6/ALG8"/>
</dbReference>
<dbReference type="EC" id="2.4.1.-" evidence="12"/>
<keyword evidence="5 12" id="KW-0808">Transferase</keyword>
<feature type="signal peptide" evidence="13">
    <location>
        <begin position="1"/>
        <end position="22"/>
    </location>
</feature>
<feature type="transmembrane region" description="Helical" evidence="12">
    <location>
        <begin position="145"/>
        <end position="162"/>
    </location>
</feature>
<dbReference type="PANTHER" id="PTHR12413:SF1">
    <property type="entry name" value="DOLICHYL PYROPHOSPHATE MAN9GLCNAC2 ALPHA-1,3-GLUCOSYLTRANSFERASE"/>
    <property type="match status" value="1"/>
</dbReference>
<feature type="transmembrane region" description="Helical" evidence="12">
    <location>
        <begin position="408"/>
        <end position="427"/>
    </location>
</feature>
<dbReference type="GO" id="GO:0005789">
    <property type="term" value="C:endoplasmic reticulum membrane"/>
    <property type="evidence" value="ECO:0007669"/>
    <property type="project" value="UniProtKB-SubCell"/>
</dbReference>
<dbReference type="GO" id="GO:0042281">
    <property type="term" value="F:dolichyl pyrophosphate Man9GlcNAc2 alpha-1,3-glucosyltransferase activity"/>
    <property type="evidence" value="ECO:0007669"/>
    <property type="project" value="UniProtKB-EC"/>
</dbReference>
<evidence type="ECO:0000313" key="15">
    <source>
        <dbReference type="Proteomes" id="UP000694569"/>
    </source>
</evidence>
<comment type="pathway">
    <text evidence="2 12">Protein modification; protein glycosylation.</text>
</comment>
<evidence type="ECO:0000256" key="2">
    <source>
        <dbReference type="ARBA" id="ARBA00004922"/>
    </source>
</evidence>
<dbReference type="AlphaFoldDB" id="A0A8C5PNH4"/>
<evidence type="ECO:0000256" key="7">
    <source>
        <dbReference type="ARBA" id="ARBA00022824"/>
    </source>
</evidence>
<keyword evidence="4 12" id="KW-0328">Glycosyltransferase</keyword>
<comment type="subcellular location">
    <subcellularLocation>
        <location evidence="1 12">Endoplasmic reticulum membrane</location>
        <topology evidence="1 12">Multi-pass membrane protein</topology>
    </subcellularLocation>
</comment>
<dbReference type="Ensembl" id="ENSLLET00000026310.1">
    <property type="protein sequence ID" value="ENSLLEP00000025340.1"/>
    <property type="gene ID" value="ENSLLEG00000015973.1"/>
</dbReference>
<dbReference type="GeneTree" id="ENSGT00940000153733"/>
<dbReference type="UniPathway" id="UPA00378"/>
<dbReference type="Pfam" id="PF03155">
    <property type="entry name" value="Alg6_Alg8"/>
    <property type="match status" value="1"/>
</dbReference>
<dbReference type="PANTHER" id="PTHR12413">
    <property type="entry name" value="DOLICHYL GLYCOSYLTRANSFERASE"/>
    <property type="match status" value="1"/>
</dbReference>
<reference evidence="14" key="2">
    <citation type="submission" date="2025-09" db="UniProtKB">
        <authorList>
            <consortium name="Ensembl"/>
        </authorList>
    </citation>
    <scope>IDENTIFICATION</scope>
</reference>
<evidence type="ECO:0000256" key="3">
    <source>
        <dbReference type="ARBA" id="ARBA00008715"/>
    </source>
</evidence>
<proteinExistence type="inferred from homology"/>
<gene>
    <name evidence="14" type="primary">ALG6</name>
</gene>
<dbReference type="OrthoDB" id="4983at2759"/>
<keyword evidence="13" id="KW-0732">Signal</keyword>
<keyword evidence="6 12" id="KW-0812">Transmembrane</keyword>
<keyword evidence="7 12" id="KW-0256">Endoplasmic reticulum</keyword>
<evidence type="ECO:0000256" key="8">
    <source>
        <dbReference type="ARBA" id="ARBA00022989"/>
    </source>
</evidence>
<evidence type="ECO:0000256" key="12">
    <source>
        <dbReference type="RuleBase" id="RU363110"/>
    </source>
</evidence>
<evidence type="ECO:0000256" key="11">
    <source>
        <dbReference type="ARBA" id="ARBA00048950"/>
    </source>
</evidence>
<accession>A0A8C5PNH4</accession>
<comment type="function">
    <text evidence="10">Dolichyl pyrophosphate Man9GlcNAc2 alpha-1,3-glucosyltransferase that operates in the biosynthetic pathway of dolichol-linked oligosaccharides, the glycan precursors employed in protein asparagine (N)-glycosylation. The assembly of dolichol-linked oligosaccharides begins on the cytosolic side of the endoplasmic reticulum membrane and finishes in its lumen. The sequential addition of sugars to dolichol pyrophosphate produces dolichol-linked oligosaccharides containing fourteen sugars, including two GlcNAcs, nine mannoses and three glucoses. Once assembled, the oligosaccharide is transferred from the lipid to nascent proteins by oligosaccharyltransferases. In the lumen of the endoplasmic reticulum, adds the first glucose residue from dolichyl phosphate glucose (Dol-P-Glc) onto the lipid-linked oligosaccharide intermediate Man(9)GlcNAc(2)-PP-Dol to produce Glc(1)Man(9)GlcNAc(2)-PP-Dol. Glc(1)Man(9)GlcNAc(2)-PP-Dol is a substrate for ALG8, the following enzyme in the biosynthetic pathway.</text>
</comment>
<evidence type="ECO:0000256" key="10">
    <source>
        <dbReference type="ARBA" id="ARBA00044720"/>
    </source>
</evidence>